<comment type="caution">
    <text evidence="2">The sequence shown here is derived from an EMBL/GenBank/DDBJ whole genome shotgun (WGS) entry which is preliminary data.</text>
</comment>
<reference evidence="2 3" key="1">
    <citation type="submission" date="2020-08" db="EMBL/GenBank/DDBJ databases">
        <title>Functional genomics of gut bacteria from endangered species of beetles.</title>
        <authorList>
            <person name="Carlos-Shanley C."/>
        </authorList>
    </citation>
    <scope>NUCLEOTIDE SEQUENCE [LARGE SCALE GENOMIC DNA]</scope>
    <source>
        <strain evidence="2 3">S00136</strain>
    </source>
</reference>
<accession>A0A841NIZ9</accession>
<sequence length="462" mass="53190">MEEIQNQFTNPNLSKIFDVNDLPSVTLEIQEADWNHLLFEFDNDPTVNTWVRGTFLFEGSKNLPNQRLENVSLRVRGNSSRARPEGNPGEPHKPGHSVWRQASFALNFGHTRFNPPPGQTFLGLSRLDLKFTREDPTRIRELYCFDLYQRAEVYTGPLMSLCKFYIKVIAESSGLQSPPAYFGLYKLKEFIEDDYLEDRKALFNDNVPGPYIPFLWKGDAPATLNNPHDVPNRDIYDLRTNTGQRATANAQLVRFITDLTTKEGNDLKNWAESIMDVPLLMKTYIINVVCGNMDDYWFNANNFNFYFNTHGKFFFIPNDFDTTLGTGWGLDAGRQNMYNWGSQYHPLIHKLLSIPEFRRFYIDAFMALVSGPFHANNSVPRIEGWHRLVKDYIWDETIHFGCHNADAGCVIGKQGSASQTAFEDSVAWWSASYNKNYRLLQRGANNFFEVSGNPLRFITDTI</sequence>
<organism evidence="2 3">
    <name type="scientific">Chryseobacterium shigense</name>
    <dbReference type="NCBI Taxonomy" id="297244"/>
    <lineage>
        <taxon>Bacteria</taxon>
        <taxon>Pseudomonadati</taxon>
        <taxon>Bacteroidota</taxon>
        <taxon>Flavobacteriia</taxon>
        <taxon>Flavobacteriales</taxon>
        <taxon>Weeksellaceae</taxon>
        <taxon>Chryseobacterium group</taxon>
        <taxon>Chryseobacterium</taxon>
    </lineage>
</organism>
<keyword evidence="3" id="KW-1185">Reference proteome</keyword>
<dbReference type="EMBL" id="JACHLC010000002">
    <property type="protein sequence ID" value="MBB6371229.1"/>
    <property type="molecule type" value="Genomic_DNA"/>
</dbReference>
<dbReference type="PANTHER" id="PTHR40050">
    <property type="entry name" value="INNER SPORE COAT PROTEIN H"/>
    <property type="match status" value="1"/>
</dbReference>
<gene>
    <name evidence="2" type="ORF">HNP36_002305</name>
</gene>
<evidence type="ECO:0000313" key="2">
    <source>
        <dbReference type="EMBL" id="MBB6371229.1"/>
    </source>
</evidence>
<proteinExistence type="predicted"/>
<feature type="region of interest" description="Disordered" evidence="1">
    <location>
        <begin position="74"/>
        <end position="95"/>
    </location>
</feature>
<evidence type="ECO:0000256" key="1">
    <source>
        <dbReference type="SAM" id="MobiDB-lite"/>
    </source>
</evidence>
<evidence type="ECO:0000313" key="3">
    <source>
        <dbReference type="Proteomes" id="UP000589738"/>
    </source>
</evidence>
<dbReference type="RefSeq" id="WP_184163251.1">
    <property type="nucleotide sequence ID" value="NZ_JACHLC010000002.1"/>
</dbReference>
<dbReference type="Pfam" id="PF08757">
    <property type="entry name" value="CotH"/>
    <property type="match status" value="1"/>
</dbReference>
<dbReference type="AlphaFoldDB" id="A0A841NIZ9"/>
<dbReference type="InterPro" id="IPR014867">
    <property type="entry name" value="Spore_coat_CotH_CotH2/3/7"/>
</dbReference>
<protein>
    <submittedName>
        <fullName evidence="2">Spore coat protein CotH</fullName>
    </submittedName>
</protein>
<keyword evidence="2" id="KW-0946">Virion</keyword>
<keyword evidence="2" id="KW-0167">Capsid protein</keyword>
<dbReference type="Proteomes" id="UP000589738">
    <property type="component" value="Unassembled WGS sequence"/>
</dbReference>
<dbReference type="PANTHER" id="PTHR40050:SF1">
    <property type="entry name" value="INNER SPORE COAT PROTEIN H"/>
    <property type="match status" value="1"/>
</dbReference>
<name>A0A841NIZ9_9FLAO</name>